<name>A0AA39MVH4_9AGAR</name>
<evidence type="ECO:0000256" key="1">
    <source>
        <dbReference type="SAM" id="MobiDB-lite"/>
    </source>
</evidence>
<comment type="caution">
    <text evidence="2">The sequence shown here is derived from an EMBL/GenBank/DDBJ whole genome shotgun (WGS) entry which is preliminary data.</text>
</comment>
<gene>
    <name evidence="2" type="ORF">EV421DRAFT_115640</name>
</gene>
<feature type="compositionally biased region" description="Basic and acidic residues" evidence="1">
    <location>
        <begin position="173"/>
        <end position="187"/>
    </location>
</feature>
<evidence type="ECO:0000313" key="2">
    <source>
        <dbReference type="EMBL" id="KAK0448172.1"/>
    </source>
</evidence>
<feature type="region of interest" description="Disordered" evidence="1">
    <location>
        <begin position="173"/>
        <end position="196"/>
    </location>
</feature>
<dbReference type="EMBL" id="JAUEPT010000010">
    <property type="protein sequence ID" value="KAK0448172.1"/>
    <property type="molecule type" value="Genomic_DNA"/>
</dbReference>
<organism evidence="2 3">
    <name type="scientific">Armillaria borealis</name>
    <dbReference type="NCBI Taxonomy" id="47425"/>
    <lineage>
        <taxon>Eukaryota</taxon>
        <taxon>Fungi</taxon>
        <taxon>Dikarya</taxon>
        <taxon>Basidiomycota</taxon>
        <taxon>Agaricomycotina</taxon>
        <taxon>Agaricomycetes</taxon>
        <taxon>Agaricomycetidae</taxon>
        <taxon>Agaricales</taxon>
        <taxon>Marasmiineae</taxon>
        <taxon>Physalacriaceae</taxon>
        <taxon>Armillaria</taxon>
    </lineage>
</organism>
<evidence type="ECO:0000313" key="3">
    <source>
        <dbReference type="Proteomes" id="UP001175226"/>
    </source>
</evidence>
<keyword evidence="3" id="KW-1185">Reference proteome</keyword>
<proteinExistence type="predicted"/>
<accession>A0AA39MVH4</accession>
<dbReference type="Proteomes" id="UP001175226">
    <property type="component" value="Unassembled WGS sequence"/>
</dbReference>
<dbReference type="AlphaFoldDB" id="A0AA39MVH4"/>
<sequence length="196" mass="22710">MHPSNPVYQFCPAKNVLVDRNLRRRVCKRCLKEHLISASRAKKCFPDVDDDFLSLILCINAGPGKMHSRGGYYWIFDITDVHAKMNELEAQLGSFERLAEFRTQRKKLFEDVNNDAERCKTWVHANARKKADESETLRDERFSMIKTRLFELGYTERDVQGIKWRLCATLNSPHRDTSRSRGGDQRKPCSTSQSGP</sequence>
<protein>
    <submittedName>
        <fullName evidence="2">Uncharacterized protein</fullName>
    </submittedName>
</protein>
<reference evidence="2" key="1">
    <citation type="submission" date="2023-06" db="EMBL/GenBank/DDBJ databases">
        <authorList>
            <consortium name="Lawrence Berkeley National Laboratory"/>
            <person name="Ahrendt S."/>
            <person name="Sahu N."/>
            <person name="Indic B."/>
            <person name="Wong-Bajracharya J."/>
            <person name="Merenyi Z."/>
            <person name="Ke H.-M."/>
            <person name="Monk M."/>
            <person name="Kocsube S."/>
            <person name="Drula E."/>
            <person name="Lipzen A."/>
            <person name="Balint B."/>
            <person name="Henrissat B."/>
            <person name="Andreopoulos B."/>
            <person name="Martin F.M."/>
            <person name="Harder C.B."/>
            <person name="Rigling D."/>
            <person name="Ford K.L."/>
            <person name="Foster G.D."/>
            <person name="Pangilinan J."/>
            <person name="Papanicolaou A."/>
            <person name="Barry K."/>
            <person name="LaButti K."/>
            <person name="Viragh M."/>
            <person name="Koriabine M."/>
            <person name="Yan M."/>
            <person name="Riley R."/>
            <person name="Champramary S."/>
            <person name="Plett K.L."/>
            <person name="Tsai I.J."/>
            <person name="Slot J."/>
            <person name="Sipos G."/>
            <person name="Plett J."/>
            <person name="Nagy L.G."/>
            <person name="Grigoriev I.V."/>
        </authorList>
    </citation>
    <scope>NUCLEOTIDE SEQUENCE</scope>
    <source>
        <strain evidence="2">FPL87.14</strain>
    </source>
</reference>